<organism evidence="2 3">
    <name type="scientific">Parapedobacter luteus</name>
    <dbReference type="NCBI Taxonomy" id="623280"/>
    <lineage>
        <taxon>Bacteria</taxon>
        <taxon>Pseudomonadati</taxon>
        <taxon>Bacteroidota</taxon>
        <taxon>Sphingobacteriia</taxon>
        <taxon>Sphingobacteriales</taxon>
        <taxon>Sphingobacteriaceae</taxon>
        <taxon>Parapedobacter</taxon>
    </lineage>
</organism>
<keyword evidence="3" id="KW-1185">Reference proteome</keyword>
<dbReference type="Proteomes" id="UP000190541">
    <property type="component" value="Unassembled WGS sequence"/>
</dbReference>
<dbReference type="STRING" id="623280.SAMN05660226_02674"/>
<feature type="compositionally biased region" description="Low complexity" evidence="1">
    <location>
        <begin position="61"/>
        <end position="71"/>
    </location>
</feature>
<gene>
    <name evidence="2" type="ORF">SAMN05660226_02674</name>
</gene>
<dbReference type="OrthoDB" id="800094at2"/>
<feature type="region of interest" description="Disordered" evidence="1">
    <location>
        <begin position="1"/>
        <end position="71"/>
    </location>
</feature>
<accession>A0A1T5DBX3</accession>
<evidence type="ECO:0000313" key="2">
    <source>
        <dbReference type="EMBL" id="SKB69000.1"/>
    </source>
</evidence>
<dbReference type="EMBL" id="FUYS01000006">
    <property type="protein sequence ID" value="SKB69000.1"/>
    <property type="molecule type" value="Genomic_DNA"/>
</dbReference>
<dbReference type="RefSeq" id="WP_079717355.1">
    <property type="nucleotide sequence ID" value="NZ_FUYS01000006.1"/>
</dbReference>
<protein>
    <submittedName>
        <fullName evidence="2">Uncharacterized protein</fullName>
    </submittedName>
</protein>
<proteinExistence type="predicted"/>
<sequence length="71" mass="7811">MTSNNKQHVPDDPEKKGKSTLENEHAAHMAFDRPQQYMDADDEESRETEDDADNADGDGGAPTDTDTQSSD</sequence>
<reference evidence="2 3" key="1">
    <citation type="submission" date="2017-02" db="EMBL/GenBank/DDBJ databases">
        <authorList>
            <person name="Peterson S.W."/>
        </authorList>
    </citation>
    <scope>NUCLEOTIDE SEQUENCE [LARGE SCALE GENOMIC DNA]</scope>
    <source>
        <strain evidence="2 3">DSM 22899</strain>
    </source>
</reference>
<name>A0A1T5DBX3_9SPHI</name>
<dbReference type="AlphaFoldDB" id="A0A1T5DBX3"/>
<feature type="compositionally biased region" description="Basic and acidic residues" evidence="1">
    <location>
        <begin position="8"/>
        <end position="31"/>
    </location>
</feature>
<feature type="compositionally biased region" description="Acidic residues" evidence="1">
    <location>
        <begin position="39"/>
        <end position="56"/>
    </location>
</feature>
<evidence type="ECO:0000313" key="3">
    <source>
        <dbReference type="Proteomes" id="UP000190541"/>
    </source>
</evidence>
<evidence type="ECO:0000256" key="1">
    <source>
        <dbReference type="SAM" id="MobiDB-lite"/>
    </source>
</evidence>